<reference evidence="1 2" key="1">
    <citation type="submission" date="2023-11" db="EMBL/GenBank/DDBJ databases">
        <title>MicrobeMod: A computational toolkit for identifying prokaryotic methylation and restriction-modification with nanopore sequencing.</title>
        <authorList>
            <person name="Crits-Christoph A."/>
            <person name="Kang S.C."/>
            <person name="Lee H."/>
            <person name="Ostrov N."/>
        </authorList>
    </citation>
    <scope>NUCLEOTIDE SEQUENCE [LARGE SCALE GENOMIC DNA]</scope>
    <source>
        <strain evidence="1 2">DSMZ 700</strain>
    </source>
</reference>
<dbReference type="PANTHER" id="PTHR42941:SF1">
    <property type="entry name" value="SLL1037 PROTEIN"/>
    <property type="match status" value="1"/>
</dbReference>
<comment type="caution">
    <text evidence="1">The sequence shown here is derived from an EMBL/GenBank/DDBJ whole genome shotgun (WGS) entry which is preliminary data.</text>
</comment>
<dbReference type="Proteomes" id="UP001279553">
    <property type="component" value="Unassembled WGS sequence"/>
</dbReference>
<dbReference type="NCBIfam" id="TIGR02122">
    <property type="entry name" value="TRAP_TAXI"/>
    <property type="match status" value="1"/>
</dbReference>
<evidence type="ECO:0000313" key="1">
    <source>
        <dbReference type="EMBL" id="MDX5931513.1"/>
    </source>
</evidence>
<name>A0AAW9DR47_ACIAO</name>
<dbReference type="Pfam" id="PF16868">
    <property type="entry name" value="NMT1_3"/>
    <property type="match status" value="1"/>
</dbReference>
<dbReference type="EMBL" id="JAWXYB010000018">
    <property type="protein sequence ID" value="MDX5931513.1"/>
    <property type="molecule type" value="Genomic_DNA"/>
</dbReference>
<dbReference type="InterPro" id="IPR006311">
    <property type="entry name" value="TAT_signal"/>
</dbReference>
<sequence length="344" mass="34985">MNQGRRRVLGAAMGGVIGAGLGHAGMASAEAARVGATRAGAAGISFGGALTMATGEPGGGFAEYGPEWGQRVAQAAHVTLSYRVSGGSAANILLVEQGAAQLGLTTMAVAAQAWQGDATWTGRVKLRGFRALFPIYQASWQVIAPRGGRIRRLEDLAGAVVGVGPAGGASAVLTGPLLGAVGIAPRLTIAGLYAEQIELMRQRRIGACAFIGITPLPALVAAAHRGGFNLLGIDRRQQDAMRRRVVGTAATVIPQASLPGQGIGVATIGSGAIAIGRADLPDALVARLTAAALDHRIVLRGALPDTDWISDDDPVAIHPGAVAGLRRHGFAAPARLIGRELVRS</sequence>
<dbReference type="PROSITE" id="PS51318">
    <property type="entry name" value="TAT"/>
    <property type="match status" value="1"/>
</dbReference>
<dbReference type="AlphaFoldDB" id="A0AAW9DR47"/>
<protein>
    <submittedName>
        <fullName evidence="1">TAXI family TRAP transporter solute-binding subunit</fullName>
    </submittedName>
</protein>
<gene>
    <name evidence="1" type="ORF">SIL87_12115</name>
</gene>
<dbReference type="PANTHER" id="PTHR42941">
    <property type="entry name" value="SLL1037 PROTEIN"/>
    <property type="match status" value="1"/>
</dbReference>
<evidence type="ECO:0000313" key="2">
    <source>
        <dbReference type="Proteomes" id="UP001279553"/>
    </source>
</evidence>
<organism evidence="1 2">
    <name type="scientific">Acidiphilium acidophilum</name>
    <name type="common">Thiobacillus acidophilus</name>
    <dbReference type="NCBI Taxonomy" id="76588"/>
    <lineage>
        <taxon>Bacteria</taxon>
        <taxon>Pseudomonadati</taxon>
        <taxon>Pseudomonadota</taxon>
        <taxon>Alphaproteobacteria</taxon>
        <taxon>Acetobacterales</taxon>
        <taxon>Acidocellaceae</taxon>
        <taxon>Acidiphilium</taxon>
    </lineage>
</organism>
<dbReference type="Gene3D" id="3.40.190.10">
    <property type="entry name" value="Periplasmic binding protein-like II"/>
    <property type="match status" value="2"/>
</dbReference>
<dbReference type="InterPro" id="IPR011852">
    <property type="entry name" value="TRAP_TAXI"/>
</dbReference>
<accession>A0AAW9DR47</accession>
<dbReference type="RefSeq" id="WP_319614420.1">
    <property type="nucleotide sequence ID" value="NZ_JAWXYB010000018.1"/>
</dbReference>
<dbReference type="SUPFAM" id="SSF53850">
    <property type="entry name" value="Periplasmic binding protein-like II"/>
    <property type="match status" value="1"/>
</dbReference>
<keyword evidence="2" id="KW-1185">Reference proteome</keyword>
<proteinExistence type="predicted"/>